<keyword evidence="2" id="KW-1185">Reference proteome</keyword>
<dbReference type="EMBL" id="BMAO01028238">
    <property type="protein sequence ID" value="GFR22933.1"/>
    <property type="molecule type" value="Genomic_DNA"/>
</dbReference>
<accession>A0A8X6HGB4</accession>
<gene>
    <name evidence="1" type="ORF">TNCT_262991</name>
</gene>
<protein>
    <submittedName>
        <fullName evidence="1">Uncharacterized protein</fullName>
    </submittedName>
</protein>
<dbReference type="AlphaFoldDB" id="A0A8X6HGB4"/>
<organism evidence="1 2">
    <name type="scientific">Trichonephila clavata</name>
    <name type="common">Joro spider</name>
    <name type="synonym">Nephila clavata</name>
    <dbReference type="NCBI Taxonomy" id="2740835"/>
    <lineage>
        <taxon>Eukaryota</taxon>
        <taxon>Metazoa</taxon>
        <taxon>Ecdysozoa</taxon>
        <taxon>Arthropoda</taxon>
        <taxon>Chelicerata</taxon>
        <taxon>Arachnida</taxon>
        <taxon>Araneae</taxon>
        <taxon>Araneomorphae</taxon>
        <taxon>Entelegynae</taxon>
        <taxon>Araneoidea</taxon>
        <taxon>Nephilidae</taxon>
        <taxon>Trichonephila</taxon>
    </lineage>
</organism>
<evidence type="ECO:0000313" key="2">
    <source>
        <dbReference type="Proteomes" id="UP000887116"/>
    </source>
</evidence>
<dbReference type="OrthoDB" id="10386478at2759"/>
<dbReference type="Proteomes" id="UP000887116">
    <property type="component" value="Unassembled WGS sequence"/>
</dbReference>
<proteinExistence type="predicted"/>
<reference evidence="1" key="1">
    <citation type="submission" date="2020-07" db="EMBL/GenBank/DDBJ databases">
        <title>Multicomponent nature underlies the extraordinary mechanical properties of spider dragline silk.</title>
        <authorList>
            <person name="Kono N."/>
            <person name="Nakamura H."/>
            <person name="Mori M."/>
            <person name="Yoshida Y."/>
            <person name="Ohtoshi R."/>
            <person name="Malay A.D."/>
            <person name="Moran D.A.P."/>
            <person name="Tomita M."/>
            <person name="Numata K."/>
            <person name="Arakawa K."/>
        </authorList>
    </citation>
    <scope>NUCLEOTIDE SEQUENCE</scope>
</reference>
<comment type="caution">
    <text evidence="1">The sequence shown here is derived from an EMBL/GenBank/DDBJ whole genome shotgun (WGS) entry which is preliminary data.</text>
</comment>
<sequence length="91" mass="10265">MTACAAACTRSSFDGDVCGIFLERKCCDWLPGWNKMDLPFNDVLNVGHISCHFDKPDLIMAVSVSFHLLNVYVYERTYKKLLGPLGFKKDS</sequence>
<name>A0A8X6HGB4_TRICU</name>
<evidence type="ECO:0000313" key="1">
    <source>
        <dbReference type="EMBL" id="GFR22933.1"/>
    </source>
</evidence>